<keyword evidence="1" id="KW-0472">Membrane</keyword>
<name>A0ABY4GST1_9BACI</name>
<accession>A0ABY4GST1</accession>
<keyword evidence="3" id="KW-1185">Reference proteome</keyword>
<dbReference type="Proteomes" id="UP000831537">
    <property type="component" value="Chromosome"/>
</dbReference>
<feature type="transmembrane region" description="Helical" evidence="1">
    <location>
        <begin position="75"/>
        <end position="95"/>
    </location>
</feature>
<evidence type="ECO:0000313" key="2">
    <source>
        <dbReference type="EMBL" id="UOQ87256.1"/>
    </source>
</evidence>
<feature type="transmembrane region" description="Helical" evidence="1">
    <location>
        <begin position="20"/>
        <end position="46"/>
    </location>
</feature>
<feature type="transmembrane region" description="Helical" evidence="1">
    <location>
        <begin position="142"/>
        <end position="167"/>
    </location>
</feature>
<dbReference type="InterPro" id="IPR006938">
    <property type="entry name" value="DUF624"/>
</dbReference>
<keyword evidence="1" id="KW-1133">Transmembrane helix</keyword>
<dbReference type="RefSeq" id="WP_244747694.1">
    <property type="nucleotide sequence ID" value="NZ_CP095071.1"/>
</dbReference>
<keyword evidence="1" id="KW-0812">Transmembrane</keyword>
<dbReference type="EMBL" id="CP095071">
    <property type="protein sequence ID" value="UOQ87256.1"/>
    <property type="molecule type" value="Genomic_DNA"/>
</dbReference>
<organism evidence="2 3">
    <name type="scientific">Gracilibacillus salinarum</name>
    <dbReference type="NCBI Taxonomy" id="2932255"/>
    <lineage>
        <taxon>Bacteria</taxon>
        <taxon>Bacillati</taxon>
        <taxon>Bacillota</taxon>
        <taxon>Bacilli</taxon>
        <taxon>Bacillales</taxon>
        <taxon>Bacillaceae</taxon>
        <taxon>Gracilibacillus</taxon>
    </lineage>
</organism>
<dbReference type="Pfam" id="PF04854">
    <property type="entry name" value="DUF624"/>
    <property type="match status" value="1"/>
</dbReference>
<proteinExistence type="predicted"/>
<evidence type="ECO:0000256" key="1">
    <source>
        <dbReference type="SAM" id="Phobius"/>
    </source>
</evidence>
<feature type="transmembrane region" description="Helical" evidence="1">
    <location>
        <begin position="107"/>
        <end position="130"/>
    </location>
</feature>
<evidence type="ECO:0000313" key="3">
    <source>
        <dbReference type="Proteomes" id="UP000831537"/>
    </source>
</evidence>
<protein>
    <submittedName>
        <fullName evidence="2">YesL family protein</fullName>
    </submittedName>
</protein>
<sequence>MRNSLFAATEWITRFAYVNLLWIVFTILGLGIFGLFPATVAMFTLIRQWLMGKTDQPVFPQFWETYKAEFWKSNLFGFIFYALAIIFFINFQFIQYNQEGLLGIIKIPLYLFMLAVSLTLLYIIPTFVHYDVRFIDVWKNAFFIMLIHPLHNIAMLAGTACVLYVMWLIPGSLFFFGASLPAYIIMGTTYHTFKKVSAKQEQLQS</sequence>
<gene>
    <name evidence="2" type="ORF">MUN87_10385</name>
</gene>
<reference evidence="2 3" key="1">
    <citation type="submission" date="2022-04" db="EMBL/GenBank/DDBJ databases">
        <title>Gracilibacillus sp. isolated from saltern.</title>
        <authorList>
            <person name="Won M."/>
            <person name="Lee C.-M."/>
            <person name="Woen H.-Y."/>
            <person name="Kwon S.-W."/>
        </authorList>
    </citation>
    <scope>NUCLEOTIDE SEQUENCE [LARGE SCALE GENOMIC DNA]</scope>
    <source>
        <strain evidence="2 3">SSPM10-3</strain>
    </source>
</reference>
<feature type="transmembrane region" description="Helical" evidence="1">
    <location>
        <begin position="173"/>
        <end position="193"/>
    </location>
</feature>